<dbReference type="PANTHER" id="PTHR36122">
    <property type="entry name" value="NICOTINAMIDE RIBOSIDE TRANSPORTER PNUC"/>
    <property type="match status" value="1"/>
</dbReference>
<evidence type="ECO:0000256" key="5">
    <source>
        <dbReference type="ARBA" id="ARBA00022448"/>
    </source>
</evidence>
<dbReference type="RefSeq" id="WP_007404349.1">
    <property type="nucleotide sequence ID" value="NZ_BBJS01000012.1"/>
</dbReference>
<dbReference type="GO" id="GO:0005886">
    <property type="term" value="C:plasma membrane"/>
    <property type="evidence" value="ECO:0007669"/>
    <property type="project" value="UniProtKB-SubCell"/>
</dbReference>
<feature type="transmembrane region" description="Helical" evidence="10">
    <location>
        <begin position="88"/>
        <end position="108"/>
    </location>
</feature>
<comment type="similarity">
    <text evidence="3">Belongs to the nicotinamide ribonucleoside (NR) uptake permease (TC 4.B.1) family.</text>
</comment>
<organism evidence="11 12">
    <name type="scientific">Sphingomonas paucimobilis NBRC 13935</name>
    <dbReference type="NCBI Taxonomy" id="1219050"/>
    <lineage>
        <taxon>Bacteria</taxon>
        <taxon>Pseudomonadati</taxon>
        <taxon>Pseudomonadota</taxon>
        <taxon>Alphaproteobacteria</taxon>
        <taxon>Sphingomonadales</taxon>
        <taxon>Sphingomonadaceae</taxon>
        <taxon>Sphingomonas</taxon>
    </lineage>
</organism>
<evidence type="ECO:0000256" key="2">
    <source>
        <dbReference type="ARBA" id="ARBA00004651"/>
    </source>
</evidence>
<feature type="transmembrane region" description="Helical" evidence="10">
    <location>
        <begin position="24"/>
        <end position="42"/>
    </location>
</feature>
<dbReference type="Proteomes" id="UP000032025">
    <property type="component" value="Unassembled WGS sequence"/>
</dbReference>
<evidence type="ECO:0000256" key="4">
    <source>
        <dbReference type="ARBA" id="ARBA00017522"/>
    </source>
</evidence>
<evidence type="ECO:0000256" key="10">
    <source>
        <dbReference type="SAM" id="Phobius"/>
    </source>
</evidence>
<evidence type="ECO:0000256" key="7">
    <source>
        <dbReference type="ARBA" id="ARBA00022692"/>
    </source>
</evidence>
<gene>
    <name evidence="11" type="primary">pnuC</name>
    <name evidence="11" type="ORF">SP6_12_01100</name>
</gene>
<dbReference type="InterPro" id="IPR006419">
    <property type="entry name" value="NMN_transpt_PnuC"/>
</dbReference>
<accession>A0A0C9ND87</accession>
<comment type="function">
    <text evidence="1">Required for nicotinamide riboside transport across the inner membrane.</text>
</comment>
<keyword evidence="5" id="KW-0813">Transport</keyword>
<proteinExistence type="inferred from homology"/>
<reference evidence="11 12" key="1">
    <citation type="submission" date="2014-08" db="EMBL/GenBank/DDBJ databases">
        <title>Whole genome shotgun sequence of Sphingomonas paucimobilis NBRC 13935.</title>
        <authorList>
            <person name="Hosoyama A."/>
            <person name="Hashimoto M."/>
            <person name="Hosoyama Y."/>
            <person name="Noguchi M."/>
            <person name="Uohara A."/>
            <person name="Ohji S."/>
            <person name="Katano-Makiyama Y."/>
            <person name="Ichikawa N."/>
            <person name="Kimura A."/>
            <person name="Yamazoe A."/>
            <person name="Fujita N."/>
        </authorList>
    </citation>
    <scope>NUCLEOTIDE SEQUENCE [LARGE SCALE GENOMIC DNA]</scope>
    <source>
        <strain evidence="11 12">NBRC 13935</strain>
    </source>
</reference>
<dbReference type="PANTHER" id="PTHR36122:SF2">
    <property type="entry name" value="NICOTINAMIDE RIBOSIDE TRANSPORTER PNUC"/>
    <property type="match status" value="1"/>
</dbReference>
<keyword evidence="9 10" id="KW-0472">Membrane</keyword>
<comment type="caution">
    <text evidence="11">The sequence shown here is derived from an EMBL/GenBank/DDBJ whole genome shotgun (WGS) entry which is preliminary data.</text>
</comment>
<sequence length="183" mass="20714">MTLLESIAFVLGVANVTLVVRRSLWNYPIALVMVSLYGLLFWRERLYSDAALQLFFFVINLYGWIVWRRSLAEQGAVRVETLTLRAQMAWVAGIATAALLWGGAMAHWTDASMPFWDATNAAASIAAQILLARRRLENWLLWIAVDISSIALYAVKGLMLTALLYVIFLGLSVWGYREWRARA</sequence>
<evidence type="ECO:0000256" key="9">
    <source>
        <dbReference type="ARBA" id="ARBA00023136"/>
    </source>
</evidence>
<keyword evidence="12" id="KW-1185">Reference proteome</keyword>
<dbReference type="AlphaFoldDB" id="A0A0C9ND87"/>
<dbReference type="GeneID" id="78525944"/>
<keyword evidence="6" id="KW-1003">Cell membrane</keyword>
<evidence type="ECO:0000256" key="3">
    <source>
        <dbReference type="ARBA" id="ARBA00006669"/>
    </source>
</evidence>
<evidence type="ECO:0000256" key="1">
    <source>
        <dbReference type="ARBA" id="ARBA00002672"/>
    </source>
</evidence>
<dbReference type="EMBL" id="BBJS01000012">
    <property type="protein sequence ID" value="GAN12713.1"/>
    <property type="molecule type" value="Genomic_DNA"/>
</dbReference>
<feature type="transmembrane region" description="Helical" evidence="10">
    <location>
        <begin position="48"/>
        <end position="67"/>
    </location>
</feature>
<protein>
    <recommendedName>
        <fullName evidence="4">Nicotinamide riboside transporter PnuC</fullName>
    </recommendedName>
</protein>
<dbReference type="NCBIfam" id="TIGR01528">
    <property type="entry name" value="NMN_trans_PnuC"/>
    <property type="match status" value="1"/>
</dbReference>
<evidence type="ECO:0000313" key="11">
    <source>
        <dbReference type="EMBL" id="GAN12713.1"/>
    </source>
</evidence>
<keyword evidence="7 10" id="KW-0812">Transmembrane</keyword>
<evidence type="ECO:0000256" key="8">
    <source>
        <dbReference type="ARBA" id="ARBA00022989"/>
    </source>
</evidence>
<dbReference type="Pfam" id="PF04973">
    <property type="entry name" value="NMN_transporter"/>
    <property type="match status" value="1"/>
</dbReference>
<comment type="subcellular location">
    <subcellularLocation>
        <location evidence="2">Cell membrane</location>
        <topology evidence="2">Multi-pass membrane protein</topology>
    </subcellularLocation>
</comment>
<name>A0A0C9ND87_SPHPI</name>
<keyword evidence="8 10" id="KW-1133">Transmembrane helix</keyword>
<evidence type="ECO:0000313" key="12">
    <source>
        <dbReference type="Proteomes" id="UP000032025"/>
    </source>
</evidence>
<evidence type="ECO:0000256" key="6">
    <source>
        <dbReference type="ARBA" id="ARBA00022475"/>
    </source>
</evidence>
<dbReference type="GO" id="GO:0034257">
    <property type="term" value="F:nicotinamide riboside transmembrane transporter activity"/>
    <property type="evidence" value="ECO:0007669"/>
    <property type="project" value="InterPro"/>
</dbReference>